<dbReference type="Proteomes" id="UP000259952">
    <property type="component" value="Segment"/>
</dbReference>
<dbReference type="RefSeq" id="YP_009807561.1">
    <property type="nucleotide sequence ID" value="NC_048027.1"/>
</dbReference>
<evidence type="ECO:0000313" key="2">
    <source>
        <dbReference type="Proteomes" id="UP000259952"/>
    </source>
</evidence>
<keyword evidence="2" id="KW-1185">Reference proteome</keyword>
<organism evidence="1 2">
    <name type="scientific">Gordonia phage Fryberger</name>
    <dbReference type="NCBI Taxonomy" id="2250392"/>
    <lineage>
        <taxon>Viruses</taxon>
        <taxon>Duplodnaviria</taxon>
        <taxon>Heunggongvirae</taxon>
        <taxon>Uroviricota</taxon>
        <taxon>Caudoviricetes</taxon>
        <taxon>Ronaldovirus</taxon>
        <taxon>Ronaldovirus fryberger</taxon>
    </lineage>
</organism>
<dbReference type="KEGG" id="vg:54998443"/>
<sequence length="67" mass="6784">MKRKIIVAVAGCAAMLLALTGCAGTGQLEIGGHIVNLPDGRTVVCVSTIDKINGGSGGLSCDWENAR</sequence>
<proteinExistence type="predicted"/>
<name>A0A346FCG4_9CAUD</name>
<reference evidence="1 2" key="1">
    <citation type="submission" date="2018-06" db="EMBL/GenBank/DDBJ databases">
        <authorList>
            <person name="Searcy Z.E."/>
            <person name="Delesalle V.A."/>
            <person name="Garlena R.A."/>
            <person name="Russell D.A."/>
            <person name="Pope W.H."/>
            <person name="Jacobs-Sera D."/>
            <person name="Hatfull G.F."/>
        </authorList>
    </citation>
    <scope>NUCLEOTIDE SEQUENCE [LARGE SCALE GENOMIC DNA]</scope>
</reference>
<protein>
    <recommendedName>
        <fullName evidence="3">Lipoprotein</fullName>
    </recommendedName>
</protein>
<dbReference type="GeneID" id="54998443"/>
<gene>
    <name evidence="1" type="primary">9</name>
    <name evidence="1" type="ORF">SEA_FRYBERGER_9</name>
</gene>
<dbReference type="EMBL" id="MH479913">
    <property type="protein sequence ID" value="AXN53428.1"/>
    <property type="molecule type" value="Genomic_DNA"/>
</dbReference>
<accession>A0A346FCG4</accession>
<evidence type="ECO:0008006" key="3">
    <source>
        <dbReference type="Google" id="ProtNLM"/>
    </source>
</evidence>
<dbReference type="PROSITE" id="PS51257">
    <property type="entry name" value="PROKAR_LIPOPROTEIN"/>
    <property type="match status" value="1"/>
</dbReference>
<evidence type="ECO:0000313" key="1">
    <source>
        <dbReference type="EMBL" id="AXN53428.1"/>
    </source>
</evidence>